<keyword evidence="4" id="KW-1185">Reference proteome</keyword>
<dbReference type="InterPro" id="IPR000551">
    <property type="entry name" value="MerR-type_HTH_dom"/>
</dbReference>
<dbReference type="EMBL" id="FNUC01000004">
    <property type="protein sequence ID" value="SEF11609.1"/>
    <property type="molecule type" value="Genomic_DNA"/>
</dbReference>
<dbReference type="SMART" id="SM00422">
    <property type="entry name" value="HTH_MERR"/>
    <property type="match status" value="1"/>
</dbReference>
<gene>
    <name evidence="3" type="ORF">SAMN04488561_4098</name>
</gene>
<dbReference type="GO" id="GO:0003677">
    <property type="term" value="F:DNA binding"/>
    <property type="evidence" value="ECO:0007669"/>
    <property type="project" value="UniProtKB-KW"/>
</dbReference>
<keyword evidence="1 3" id="KW-0238">DNA-binding</keyword>
<dbReference type="Proteomes" id="UP000181980">
    <property type="component" value="Unassembled WGS sequence"/>
</dbReference>
<evidence type="ECO:0000313" key="4">
    <source>
        <dbReference type="Proteomes" id="UP000181980"/>
    </source>
</evidence>
<dbReference type="AlphaFoldDB" id="A0A1H5PCK3"/>
<name>A0A1H5PCK3_9ACTN</name>
<reference evidence="4" key="1">
    <citation type="submission" date="2016-10" db="EMBL/GenBank/DDBJ databases">
        <authorList>
            <person name="Varghese N."/>
            <person name="Submissions S."/>
        </authorList>
    </citation>
    <scope>NUCLEOTIDE SEQUENCE [LARGE SCALE GENOMIC DNA]</scope>
    <source>
        <strain evidence="4">DSM 45237</strain>
    </source>
</reference>
<feature type="domain" description="HTH merR-type" evidence="2">
    <location>
        <begin position="1"/>
        <end position="69"/>
    </location>
</feature>
<dbReference type="PANTHER" id="PTHR30204:SF93">
    <property type="entry name" value="HTH MERR-TYPE DOMAIN-CONTAINING PROTEIN"/>
    <property type="match status" value="1"/>
</dbReference>
<dbReference type="PANTHER" id="PTHR30204">
    <property type="entry name" value="REDOX-CYCLING DRUG-SENSING TRANSCRIPTIONAL ACTIVATOR SOXR"/>
    <property type="match status" value="1"/>
</dbReference>
<dbReference type="CDD" id="cd00592">
    <property type="entry name" value="HTH_MerR-like"/>
    <property type="match status" value="1"/>
</dbReference>
<evidence type="ECO:0000256" key="1">
    <source>
        <dbReference type="ARBA" id="ARBA00023125"/>
    </source>
</evidence>
<dbReference type="PROSITE" id="PS50937">
    <property type="entry name" value="HTH_MERR_2"/>
    <property type="match status" value="1"/>
</dbReference>
<dbReference type="RefSeq" id="WP_069109863.1">
    <property type="nucleotide sequence ID" value="NZ_FNUC01000004.1"/>
</dbReference>
<dbReference type="InterPro" id="IPR009061">
    <property type="entry name" value="DNA-bd_dom_put_sf"/>
</dbReference>
<dbReference type="Pfam" id="PF13411">
    <property type="entry name" value="MerR_1"/>
    <property type="match status" value="1"/>
</dbReference>
<accession>A0A1H5PCK3</accession>
<dbReference type="SUPFAM" id="SSF46955">
    <property type="entry name" value="Putative DNA-binding domain"/>
    <property type="match status" value="1"/>
</dbReference>
<evidence type="ECO:0000313" key="3">
    <source>
        <dbReference type="EMBL" id="SEF11609.1"/>
    </source>
</evidence>
<sequence>MRSSELAALAGVTVRALRHYHQVGVLDEPPRSANGYRRYDVHHLIRLLRIKRLTALGFPLAALPDLLDQPDAEAVELLDQLDDELAAQIQRLEARRAVVAELRRDRGAPDLPHELARHFAAWADADAPATLARVDREQTILVAHLVGEERLPRLAQLYERMTDPGVMAASRKLYARMDELGPGSDDAEIERLADDLAAMVAPIVAEFQAAGDDDLDLDAVAPLLSAYTGDVLNEAQRRVLARVESRLSAPA</sequence>
<evidence type="ECO:0000259" key="2">
    <source>
        <dbReference type="PROSITE" id="PS50937"/>
    </source>
</evidence>
<protein>
    <submittedName>
        <fullName evidence="3">DNA-binding transcriptional regulator, MerR family</fullName>
    </submittedName>
</protein>
<dbReference type="OrthoDB" id="5242095at2"/>
<proteinExistence type="predicted"/>
<organism evidence="3 4">
    <name type="scientific">Jiangella alba</name>
    <dbReference type="NCBI Taxonomy" id="561176"/>
    <lineage>
        <taxon>Bacteria</taxon>
        <taxon>Bacillati</taxon>
        <taxon>Actinomycetota</taxon>
        <taxon>Actinomycetes</taxon>
        <taxon>Jiangellales</taxon>
        <taxon>Jiangellaceae</taxon>
        <taxon>Jiangella</taxon>
    </lineage>
</organism>
<dbReference type="Gene3D" id="1.10.1660.10">
    <property type="match status" value="1"/>
</dbReference>
<dbReference type="GO" id="GO:0003700">
    <property type="term" value="F:DNA-binding transcription factor activity"/>
    <property type="evidence" value="ECO:0007669"/>
    <property type="project" value="InterPro"/>
</dbReference>
<dbReference type="InterPro" id="IPR047057">
    <property type="entry name" value="MerR_fam"/>
</dbReference>
<dbReference type="STRING" id="561176.SAMN04488561_4098"/>